<dbReference type="OrthoDB" id="9781349at2"/>
<dbReference type="RefSeq" id="WP_100860925.1">
    <property type="nucleotide sequence ID" value="NZ_PGCP01000031.1"/>
</dbReference>
<evidence type="ECO:0000259" key="2">
    <source>
        <dbReference type="Pfam" id="PF01970"/>
    </source>
</evidence>
<keyword evidence="4" id="KW-1185">Reference proteome</keyword>
<feature type="transmembrane region" description="Helical" evidence="1">
    <location>
        <begin position="419"/>
        <end position="448"/>
    </location>
</feature>
<feature type="domain" description="DUF112" evidence="2">
    <location>
        <begin position="18"/>
        <end position="444"/>
    </location>
</feature>
<feature type="transmembrane region" description="Helical" evidence="1">
    <location>
        <begin position="327"/>
        <end position="348"/>
    </location>
</feature>
<feature type="transmembrane region" description="Helical" evidence="1">
    <location>
        <begin position="395"/>
        <end position="412"/>
    </location>
</feature>
<feature type="transmembrane region" description="Helical" evidence="1">
    <location>
        <begin position="262"/>
        <end position="285"/>
    </location>
</feature>
<comment type="caution">
    <text evidence="3">The sequence shown here is derived from an EMBL/GenBank/DDBJ whole genome shotgun (WGS) entry which is preliminary data.</text>
</comment>
<keyword evidence="1" id="KW-0812">Transmembrane</keyword>
<feature type="transmembrane region" description="Helical" evidence="1">
    <location>
        <begin position="203"/>
        <end position="223"/>
    </location>
</feature>
<evidence type="ECO:0000313" key="4">
    <source>
        <dbReference type="Proteomes" id="UP000232060"/>
    </source>
</evidence>
<reference evidence="3 4" key="1">
    <citation type="submission" date="2017-11" db="EMBL/GenBank/DDBJ databases">
        <title>Draft genome sequence of environmental isolate Aeromonas lusitania sp. nov. MDC 2473.</title>
        <authorList>
            <person name="Colston S.M."/>
            <person name="Navarro A."/>
            <person name="Martinez-Murcia A.J."/>
            <person name="Graf J."/>
        </authorList>
    </citation>
    <scope>NUCLEOTIDE SEQUENCE [LARGE SCALE GENOMIC DNA]</scope>
    <source>
        <strain evidence="3 4">MDC 2473</strain>
    </source>
</reference>
<keyword evidence="1" id="KW-1133">Transmembrane helix</keyword>
<dbReference type="Proteomes" id="UP000232060">
    <property type="component" value="Unassembled WGS sequence"/>
</dbReference>
<accession>A0A2M8H698</accession>
<gene>
    <name evidence="3" type="ORF">CUC44_16315</name>
</gene>
<feature type="transmembrane region" description="Helical" evidence="1">
    <location>
        <begin position="475"/>
        <end position="492"/>
    </location>
</feature>
<organism evidence="3 4">
    <name type="scientific">Aeromonas lusitana</name>
    <dbReference type="NCBI Taxonomy" id="931529"/>
    <lineage>
        <taxon>Bacteria</taxon>
        <taxon>Pseudomonadati</taxon>
        <taxon>Pseudomonadota</taxon>
        <taxon>Gammaproteobacteria</taxon>
        <taxon>Aeromonadales</taxon>
        <taxon>Aeromonadaceae</taxon>
        <taxon>Aeromonas</taxon>
    </lineage>
</organism>
<feature type="transmembrane region" description="Helical" evidence="1">
    <location>
        <begin position="360"/>
        <end position="383"/>
    </location>
</feature>
<dbReference type="AlphaFoldDB" id="A0A2M8H698"/>
<dbReference type="InterPro" id="IPR002823">
    <property type="entry name" value="DUF112_TM"/>
</dbReference>
<protein>
    <submittedName>
        <fullName evidence="3">Tripartite tricarboxylate transporter TctA</fullName>
    </submittedName>
</protein>
<dbReference type="PANTHER" id="PTHR35342">
    <property type="entry name" value="TRICARBOXYLIC TRANSPORT PROTEIN"/>
    <property type="match status" value="1"/>
</dbReference>
<sequence>MLDGILQGLGTAMMPINLFMVVVGCFVGTFIGMLPGLGPVTAIALMIPITYGLDPASGIILMAGVYYGSMFGGSTASILINTPGCSASMITAIDGYPMARKGYAGKALAIAAYASFVGGTLSAIFLMVAAPLLAKVSLSFQSADYFALMVLGLSAVAAFAGKGQVLKALIMALFGIMISTVGIDRSVGVDRFTFGLPDLRDGFSFLLLAMATFALAEILMTVLRPGKDSRAEEAEQIQKLGSLKLSKEEVKEIAPPIARSSVLGFFIGVLPGAGATIASFMAYGAERNFARKEKKDEFGKGSMTGVAAPEAANNAASSGAFVPLLTLGIPGSGTTALMLGALIAYGIQPGPRLFMEHPDVFWSVIISMYLGNVVLLILNLPLIPYLAKILQVPRPVLIPMVLLFSLIGVYLVSFNTMDIYVMALVALIAIGLRLLDFPMAPMLLGFILGGMLEDNLRRALVINDGSLSFLWERPITLGFTLVTLLMLLLPLWQWWQARKEPKGEAATSH</sequence>
<dbReference type="PANTHER" id="PTHR35342:SF5">
    <property type="entry name" value="TRICARBOXYLIC TRANSPORT PROTEIN"/>
    <property type="match status" value="1"/>
</dbReference>
<feature type="transmembrane region" description="Helical" evidence="1">
    <location>
        <begin position="165"/>
        <end position="183"/>
    </location>
</feature>
<evidence type="ECO:0000256" key="1">
    <source>
        <dbReference type="SAM" id="Phobius"/>
    </source>
</evidence>
<dbReference type="EMBL" id="PGCP01000031">
    <property type="protein sequence ID" value="PJC92085.1"/>
    <property type="molecule type" value="Genomic_DNA"/>
</dbReference>
<keyword evidence="1" id="KW-0472">Membrane</keyword>
<feature type="transmembrane region" description="Helical" evidence="1">
    <location>
        <begin position="12"/>
        <end position="34"/>
    </location>
</feature>
<feature type="transmembrane region" description="Helical" evidence="1">
    <location>
        <begin position="142"/>
        <end position="160"/>
    </location>
</feature>
<proteinExistence type="predicted"/>
<name>A0A2M8H698_9GAMM</name>
<dbReference type="Pfam" id="PF01970">
    <property type="entry name" value="TctA"/>
    <property type="match status" value="1"/>
</dbReference>
<feature type="transmembrane region" description="Helical" evidence="1">
    <location>
        <begin position="107"/>
        <end position="130"/>
    </location>
</feature>
<evidence type="ECO:0000313" key="3">
    <source>
        <dbReference type="EMBL" id="PJC92085.1"/>
    </source>
</evidence>